<sequence length="299" mass="32909">MTIPTEISAIRHADGKRRFLFEKMDLRGEIVHLDQVITDVSEIHSYPPGVSRLLGEFLVASVLLASTLKFRGSLTVQARSDREIPLIMAECSSELTVRAIARGAEAATSESFDALLGGGQLVLTITPERGKQYQGIVPLTGGSLASSLDSYFSQSEQLQTRLQLSSDGSRAAGLLLQQLPPQLEPNAAAREEQWDRACMLAATLSPEELIQLGDATLLHRLYHEEVIRLFDLEAVRFRCSCSQDRTFAALATLGEEEIRDIIAEQGAVTMDCEFCNQRYMFRESDLRGLLGSGDNAPIH</sequence>
<dbReference type="Pfam" id="PF01430">
    <property type="entry name" value="HSP33"/>
    <property type="match status" value="1"/>
</dbReference>
<keyword evidence="2 6" id="KW-0862">Zinc</keyword>
<dbReference type="EMBL" id="CP136865">
    <property type="protein sequence ID" value="WOJ97898.1"/>
    <property type="molecule type" value="Genomic_DNA"/>
</dbReference>
<evidence type="ECO:0000256" key="2">
    <source>
        <dbReference type="ARBA" id="ARBA00022833"/>
    </source>
</evidence>
<evidence type="ECO:0000313" key="7">
    <source>
        <dbReference type="EMBL" id="WOJ97898.1"/>
    </source>
</evidence>
<evidence type="ECO:0000256" key="6">
    <source>
        <dbReference type="HAMAP-Rule" id="MF_00117"/>
    </source>
</evidence>
<keyword evidence="1 6" id="KW-0963">Cytoplasm</keyword>
<dbReference type="NCBIfam" id="NF001033">
    <property type="entry name" value="PRK00114.1"/>
    <property type="match status" value="1"/>
</dbReference>
<dbReference type="InterPro" id="IPR023212">
    <property type="entry name" value="Hsp33_helix_hairpin_bin_dom_sf"/>
</dbReference>
<keyword evidence="3 6" id="KW-1015">Disulfide bond</keyword>
<dbReference type="SUPFAM" id="SSF64397">
    <property type="entry name" value="Hsp33 domain"/>
    <property type="match status" value="1"/>
</dbReference>
<dbReference type="CDD" id="cd00498">
    <property type="entry name" value="Hsp33"/>
    <property type="match status" value="1"/>
</dbReference>
<dbReference type="Gene3D" id="3.90.1280.10">
    <property type="entry name" value="HSP33 redox switch-like"/>
    <property type="match status" value="1"/>
</dbReference>
<dbReference type="RefSeq" id="WP_407328984.1">
    <property type="nucleotide sequence ID" value="NZ_CP136865.1"/>
</dbReference>
<gene>
    <name evidence="6 7" type="primary">hslO</name>
    <name evidence="7" type="ORF">R0137_04805</name>
</gene>
<dbReference type="Gene3D" id="1.10.287.480">
    <property type="entry name" value="helix hairpin bin"/>
    <property type="match status" value="1"/>
</dbReference>
<keyword evidence="4 6" id="KW-0143">Chaperone</keyword>
<dbReference type="SUPFAM" id="SSF118352">
    <property type="entry name" value="HSP33 redox switch-like"/>
    <property type="match status" value="1"/>
</dbReference>
<dbReference type="PANTHER" id="PTHR30111:SF1">
    <property type="entry name" value="33 KDA CHAPERONIN"/>
    <property type="match status" value="1"/>
</dbReference>
<proteinExistence type="inferred from homology"/>
<comment type="function">
    <text evidence="6">Redox regulated molecular chaperone. Protects both thermally unfolding and oxidatively damaged proteins from irreversible aggregation. Plays an important role in the bacterial defense system toward oxidative stress.</text>
</comment>
<protein>
    <recommendedName>
        <fullName evidence="6">33 kDa chaperonin</fullName>
    </recommendedName>
    <alternativeName>
        <fullName evidence="6">Heat shock protein 33 homolog</fullName>
        <shortName evidence="6">HSP33</shortName>
    </alternativeName>
</protein>
<evidence type="ECO:0000256" key="3">
    <source>
        <dbReference type="ARBA" id="ARBA00023157"/>
    </source>
</evidence>
<feature type="disulfide bond" description="Redox-active" evidence="6">
    <location>
        <begin position="239"/>
        <end position="241"/>
    </location>
</feature>
<keyword evidence="8" id="KW-1185">Reference proteome</keyword>
<dbReference type="InterPro" id="IPR016154">
    <property type="entry name" value="Heat_shock_Hsp33_C"/>
</dbReference>
<feature type="disulfide bond" description="Redox-active" evidence="6">
    <location>
        <begin position="272"/>
        <end position="275"/>
    </location>
</feature>
<dbReference type="PANTHER" id="PTHR30111">
    <property type="entry name" value="33 KDA CHAPERONIN"/>
    <property type="match status" value="1"/>
</dbReference>
<comment type="similarity">
    <text evidence="6">Belongs to the HSP33 family.</text>
</comment>
<dbReference type="Proteomes" id="UP001626549">
    <property type="component" value="Chromosome"/>
</dbReference>
<comment type="subcellular location">
    <subcellularLocation>
        <location evidence="6">Cytoplasm</location>
    </subcellularLocation>
</comment>
<keyword evidence="5 6" id="KW-0676">Redox-active center</keyword>
<reference evidence="7 8" key="1">
    <citation type="submission" date="2023-10" db="EMBL/GenBank/DDBJ databases">
        <title>Two novel species belonging to the OM43/NOR5 clade.</title>
        <authorList>
            <person name="Park M."/>
        </authorList>
    </citation>
    <scope>NUCLEOTIDE SEQUENCE [LARGE SCALE GENOMIC DNA]</scope>
    <source>
        <strain evidence="7 8">IMCC45268</strain>
    </source>
</reference>
<evidence type="ECO:0000313" key="8">
    <source>
        <dbReference type="Proteomes" id="UP001626549"/>
    </source>
</evidence>
<evidence type="ECO:0000256" key="5">
    <source>
        <dbReference type="ARBA" id="ARBA00023284"/>
    </source>
</evidence>
<evidence type="ECO:0000256" key="4">
    <source>
        <dbReference type="ARBA" id="ARBA00023186"/>
    </source>
</evidence>
<evidence type="ECO:0000256" key="1">
    <source>
        <dbReference type="ARBA" id="ARBA00022490"/>
    </source>
</evidence>
<accession>A0ABZ0IGS3</accession>
<dbReference type="InterPro" id="IPR000397">
    <property type="entry name" value="Heat_shock_Hsp33"/>
</dbReference>
<organism evidence="7 8">
    <name type="scientific">Congregibacter brevis</name>
    <dbReference type="NCBI Taxonomy" id="3081201"/>
    <lineage>
        <taxon>Bacteria</taxon>
        <taxon>Pseudomonadati</taxon>
        <taxon>Pseudomonadota</taxon>
        <taxon>Gammaproteobacteria</taxon>
        <taxon>Cellvibrionales</taxon>
        <taxon>Halieaceae</taxon>
        <taxon>Congregibacter</taxon>
    </lineage>
</organism>
<dbReference type="Gene3D" id="3.55.30.10">
    <property type="entry name" value="Hsp33 domain"/>
    <property type="match status" value="1"/>
</dbReference>
<dbReference type="InterPro" id="IPR016153">
    <property type="entry name" value="Heat_shock_Hsp33_N"/>
</dbReference>
<dbReference type="PIRSF" id="PIRSF005261">
    <property type="entry name" value="Heat_shock_Hsp33"/>
    <property type="match status" value="1"/>
</dbReference>
<comment type="PTM">
    <text evidence="6">Under oxidizing conditions two disulfide bonds are formed involving the reactive cysteines. Under reducing conditions zinc is bound to the reactive cysteines and the protein is inactive.</text>
</comment>
<name>A0ABZ0IGS3_9GAMM</name>
<dbReference type="HAMAP" id="MF_00117">
    <property type="entry name" value="HslO"/>
    <property type="match status" value="1"/>
</dbReference>